<gene>
    <name evidence="2" type="ORF">BTN50_0476</name>
</gene>
<proteinExistence type="predicted"/>
<evidence type="ECO:0000313" key="2">
    <source>
        <dbReference type="EMBL" id="ATF09005.1"/>
    </source>
</evidence>
<dbReference type="InterPro" id="IPR025668">
    <property type="entry name" value="Tnp_DDE_dom"/>
</dbReference>
<protein>
    <recommendedName>
        <fullName evidence="1">Transposase DDE domain-containing protein</fullName>
    </recommendedName>
</protein>
<feature type="domain" description="Transposase DDE" evidence="1">
    <location>
        <begin position="3"/>
        <end position="43"/>
    </location>
</feature>
<dbReference type="AlphaFoldDB" id="A0A291B7M1"/>
<name>A0A291B7M1_9GAMM</name>
<dbReference type="EMBL" id="CP020660">
    <property type="protein sequence ID" value="ATF09005.1"/>
    <property type="molecule type" value="Genomic_DNA"/>
</dbReference>
<reference evidence="3" key="1">
    <citation type="submission" date="2017-04" db="EMBL/GenBank/DDBJ databases">
        <title>Genome evolution of the luminous symbionts of deep sea anglerfish.</title>
        <authorList>
            <person name="Hendry T.A."/>
        </authorList>
    </citation>
    <scope>NUCLEOTIDE SEQUENCE [LARGE SCALE GENOMIC DNA]</scope>
</reference>
<sequence>MLKLFSDLVITMVLVIKYVSSIPLRGLHGFINSVFKFAQTDLLKN</sequence>
<dbReference type="Proteomes" id="UP000218160">
    <property type="component" value="Chromosome 1"/>
</dbReference>
<dbReference type="RefSeq" id="WP_096618846.1">
    <property type="nucleotide sequence ID" value="NZ_CP020660.1"/>
</dbReference>
<keyword evidence="3" id="KW-1185">Reference proteome</keyword>
<dbReference type="KEGG" id="elux:BTN50_0476"/>
<evidence type="ECO:0000313" key="3">
    <source>
        <dbReference type="Proteomes" id="UP000218160"/>
    </source>
</evidence>
<dbReference type="Pfam" id="PF13737">
    <property type="entry name" value="DDE_Tnp_1_5"/>
    <property type="match status" value="1"/>
</dbReference>
<organism evidence="2 3">
    <name type="scientific">Candidatus Enterovibrio altilux</name>
    <dbReference type="NCBI Taxonomy" id="1927128"/>
    <lineage>
        <taxon>Bacteria</taxon>
        <taxon>Pseudomonadati</taxon>
        <taxon>Pseudomonadota</taxon>
        <taxon>Gammaproteobacteria</taxon>
        <taxon>Vibrionales</taxon>
        <taxon>Vibrionaceae</taxon>
        <taxon>Enterovibrio</taxon>
    </lineage>
</organism>
<evidence type="ECO:0000259" key="1">
    <source>
        <dbReference type="Pfam" id="PF13737"/>
    </source>
</evidence>
<accession>A0A291B7M1</accession>
<dbReference type="OrthoDB" id="5924443at2"/>